<dbReference type="Pfam" id="PF13640">
    <property type="entry name" value="2OG-FeII_Oxy_3"/>
    <property type="match status" value="1"/>
</dbReference>
<dbReference type="RefSeq" id="WP_088368405.1">
    <property type="nucleotide sequence ID" value="NZ_NBBI01000009.1"/>
</dbReference>
<accession>A0A2D0A4J4</accession>
<dbReference type="EMBL" id="NBBI01000009">
    <property type="protein sequence ID" value="OWK27810.1"/>
    <property type="molecule type" value="Genomic_DNA"/>
</dbReference>
<dbReference type="OrthoDB" id="9783171at2"/>
<organism evidence="2 3">
    <name type="scientific">Sphingomonas dokdonensis</name>
    <dbReference type="NCBI Taxonomy" id="344880"/>
    <lineage>
        <taxon>Bacteria</taxon>
        <taxon>Pseudomonadati</taxon>
        <taxon>Pseudomonadota</taxon>
        <taxon>Alphaproteobacteria</taxon>
        <taxon>Sphingomonadales</taxon>
        <taxon>Sphingomonadaceae</taxon>
        <taxon>Sphingomonas</taxon>
    </lineage>
</organism>
<keyword evidence="3" id="KW-1185">Reference proteome</keyword>
<dbReference type="Gene3D" id="2.60.120.620">
    <property type="entry name" value="q2cbj1_9rhob like domain"/>
    <property type="match status" value="1"/>
</dbReference>
<evidence type="ECO:0000313" key="2">
    <source>
        <dbReference type="EMBL" id="OWK27810.1"/>
    </source>
</evidence>
<sequence>MADRRSIADQIVSRLETCLPDITAAYRNERDIPSCQVFDLLDPDLARRIYDRFPPSDRMVLKRSIKENKHVAAQMDAYDPILEEAVYAFQDPRVVALVAAITGLSGLEPDVDLYAGGISAMAKGAYLRPHLDNSHDKKRARYRVLNLLYYVTPGWEEDFGGSLQLWDGGPRSSPRTFPSRFNSLVIMLTNKRSWHSVNEVRHDGRRCCVSNYYFSPTSPDESDYFHATSFRSEPGQQRSADLVMRADNALRTAALKLTGDRIWTNPHVYKRDR</sequence>
<evidence type="ECO:0000259" key="1">
    <source>
        <dbReference type="Pfam" id="PF13640"/>
    </source>
</evidence>
<proteinExistence type="predicted"/>
<dbReference type="AlphaFoldDB" id="A0A2D0A4J4"/>
<dbReference type="InterPro" id="IPR044862">
    <property type="entry name" value="Pro_4_hyd_alph_FE2OG_OXY"/>
</dbReference>
<reference evidence="2 3" key="1">
    <citation type="submission" date="2017-03" db="EMBL/GenBank/DDBJ databases">
        <title>Genome sequence of Sphingomonas dokdonensis DSM 21029.</title>
        <authorList>
            <person name="Poehlein A."/>
            <person name="Wuebbeler J.H."/>
            <person name="Steinbuechel A."/>
            <person name="Daniel R."/>
        </authorList>
    </citation>
    <scope>NUCLEOTIDE SEQUENCE [LARGE SCALE GENOMIC DNA]</scope>
    <source>
        <strain evidence="2 3">DSM 21029</strain>
    </source>
</reference>
<feature type="domain" description="Prolyl 4-hydroxylase alpha subunit Fe(2+) 2OG dioxygenase" evidence="1">
    <location>
        <begin position="118"/>
        <end position="213"/>
    </location>
</feature>
<name>A0A2D0A4J4_9SPHN</name>
<gene>
    <name evidence="2" type="ORF">SPDO_30500</name>
</gene>
<evidence type="ECO:0000313" key="3">
    <source>
        <dbReference type="Proteomes" id="UP000197290"/>
    </source>
</evidence>
<protein>
    <recommendedName>
        <fullName evidence="1">Prolyl 4-hydroxylase alpha subunit Fe(2+) 2OG dioxygenase domain-containing protein</fullName>
    </recommendedName>
</protein>
<comment type="caution">
    <text evidence="2">The sequence shown here is derived from an EMBL/GenBank/DDBJ whole genome shotgun (WGS) entry which is preliminary data.</text>
</comment>
<dbReference type="Proteomes" id="UP000197290">
    <property type="component" value="Unassembled WGS sequence"/>
</dbReference>